<feature type="region of interest" description="Disordered" evidence="1">
    <location>
        <begin position="204"/>
        <end position="225"/>
    </location>
</feature>
<comment type="caution">
    <text evidence="4">The sequence shown here is derived from an EMBL/GenBank/DDBJ whole genome shotgun (WGS) entry which is preliminary data.</text>
</comment>
<dbReference type="RefSeq" id="WP_170209084.1">
    <property type="nucleotide sequence ID" value="NZ_BAABFI010000010.1"/>
</dbReference>
<accession>A0A7Y9JZC2</accession>
<proteinExistence type="predicted"/>
<feature type="compositionally biased region" description="Low complexity" evidence="1">
    <location>
        <begin position="68"/>
        <end position="91"/>
    </location>
</feature>
<name>A0A7Y9JZC2_9CELL</name>
<evidence type="ECO:0000313" key="5">
    <source>
        <dbReference type="Proteomes" id="UP000577956"/>
    </source>
</evidence>
<evidence type="ECO:0000313" key="4">
    <source>
        <dbReference type="EMBL" id="NYD87707.1"/>
    </source>
</evidence>
<feature type="region of interest" description="Disordered" evidence="1">
    <location>
        <begin position="1"/>
        <end position="27"/>
    </location>
</feature>
<evidence type="ECO:0000313" key="6">
    <source>
        <dbReference type="Proteomes" id="UP000618382"/>
    </source>
</evidence>
<keyword evidence="2" id="KW-1133">Transmembrane helix</keyword>
<organism evidence="4 5">
    <name type="scientific">Cellulomonas oligotrophica</name>
    <dbReference type="NCBI Taxonomy" id="931536"/>
    <lineage>
        <taxon>Bacteria</taxon>
        <taxon>Bacillati</taxon>
        <taxon>Actinomycetota</taxon>
        <taxon>Actinomycetes</taxon>
        <taxon>Micrococcales</taxon>
        <taxon>Cellulomonadaceae</taxon>
        <taxon>Cellulomonas</taxon>
    </lineage>
</organism>
<dbReference type="Proteomes" id="UP000618382">
    <property type="component" value="Unassembled WGS sequence"/>
</dbReference>
<dbReference type="InterPro" id="IPR038232">
    <property type="entry name" value="PknH-like_Extracell_sf"/>
</dbReference>
<keyword evidence="6" id="KW-1185">Reference proteome</keyword>
<reference evidence="4 5" key="1">
    <citation type="submission" date="2020-07" db="EMBL/GenBank/DDBJ databases">
        <title>Sequencing the genomes of 1000 actinobacteria strains.</title>
        <authorList>
            <person name="Klenk H.-P."/>
        </authorList>
    </citation>
    <scope>NUCLEOTIDE SEQUENCE [LARGE SCALE GENOMIC DNA]</scope>
    <source>
        <strain evidence="4 5">DSM 24482</strain>
    </source>
</reference>
<dbReference type="Proteomes" id="UP000577956">
    <property type="component" value="Unassembled WGS sequence"/>
</dbReference>
<feature type="compositionally biased region" description="Low complexity" evidence="1">
    <location>
        <begin position="208"/>
        <end position="223"/>
    </location>
</feature>
<dbReference type="Gene3D" id="3.40.1000.70">
    <property type="entry name" value="PknH-like extracellular domain"/>
    <property type="match status" value="1"/>
</dbReference>
<reference evidence="3 6" key="2">
    <citation type="submission" date="2021-01" db="EMBL/GenBank/DDBJ databases">
        <title>Whole genome shotgun sequence of Cellulomonas oligotrophica NBRC 109435.</title>
        <authorList>
            <person name="Komaki H."/>
            <person name="Tamura T."/>
        </authorList>
    </citation>
    <scope>NUCLEOTIDE SEQUENCE [LARGE SCALE GENOMIC DNA]</scope>
    <source>
        <strain evidence="3 6">NBRC 109435</strain>
    </source>
</reference>
<feature type="transmembrane region" description="Helical" evidence="2">
    <location>
        <begin position="37"/>
        <end position="57"/>
    </location>
</feature>
<sequence>MSGTDPGPSSLEPARGAPEDGEWPAHGWRAHSRGGTWVLVLVLLALLVLGVGVTQPWNTGDAAPPPVTTATAPDPSTGTPTPAATLPGDGASFDEDTLGSLLLTRRDVEGALPGAADGVRRTVEPGDLAWGLPDGAAVTPPACTVALSVVGRAPDAYDAQWWENDALEVTQEVVVLGSQQSARDAFRELVTAVDACPRYVLADAPDEAPQGASPSPTTAAATQRSVWTTEPAIEGRGVYPGIVQEATVDDGDDVRAQYRGYVLVGNALVSWTATALDPEAVEDPPAVLGDPVEVSAVVQERARSAVAAQAATATPAPTG</sequence>
<gene>
    <name evidence="4" type="ORF">BKA21_003256</name>
    <name evidence="3" type="ORF">Col01nite_22470</name>
</gene>
<protein>
    <recommendedName>
        <fullName evidence="7">PknH-like extracellular domain-containing protein</fullName>
    </recommendedName>
</protein>
<evidence type="ECO:0000313" key="3">
    <source>
        <dbReference type="EMBL" id="GIG33088.1"/>
    </source>
</evidence>
<keyword evidence="2" id="KW-0812">Transmembrane</keyword>
<keyword evidence="2" id="KW-0472">Membrane</keyword>
<evidence type="ECO:0000256" key="2">
    <source>
        <dbReference type="SAM" id="Phobius"/>
    </source>
</evidence>
<dbReference type="EMBL" id="BONN01000005">
    <property type="protein sequence ID" value="GIG33088.1"/>
    <property type="molecule type" value="Genomic_DNA"/>
</dbReference>
<evidence type="ECO:0000256" key="1">
    <source>
        <dbReference type="SAM" id="MobiDB-lite"/>
    </source>
</evidence>
<dbReference type="AlphaFoldDB" id="A0A7Y9JZC2"/>
<dbReference type="EMBL" id="JACCBK010000001">
    <property type="protein sequence ID" value="NYD87707.1"/>
    <property type="molecule type" value="Genomic_DNA"/>
</dbReference>
<feature type="region of interest" description="Disordered" evidence="1">
    <location>
        <begin position="56"/>
        <end position="91"/>
    </location>
</feature>
<evidence type="ECO:0008006" key="7">
    <source>
        <dbReference type="Google" id="ProtNLM"/>
    </source>
</evidence>